<organism evidence="2 3">
    <name type="scientific">Pseudonocardia adelaidensis</name>
    <dbReference type="NCBI Taxonomy" id="648754"/>
    <lineage>
        <taxon>Bacteria</taxon>
        <taxon>Bacillati</taxon>
        <taxon>Actinomycetota</taxon>
        <taxon>Actinomycetes</taxon>
        <taxon>Pseudonocardiales</taxon>
        <taxon>Pseudonocardiaceae</taxon>
        <taxon>Pseudonocardia</taxon>
    </lineage>
</organism>
<feature type="region of interest" description="Disordered" evidence="1">
    <location>
        <begin position="65"/>
        <end position="103"/>
    </location>
</feature>
<evidence type="ECO:0000313" key="3">
    <source>
        <dbReference type="Proteomes" id="UP001500804"/>
    </source>
</evidence>
<feature type="compositionally biased region" description="Polar residues" evidence="1">
    <location>
        <begin position="176"/>
        <end position="185"/>
    </location>
</feature>
<feature type="region of interest" description="Disordered" evidence="1">
    <location>
        <begin position="148"/>
        <end position="185"/>
    </location>
</feature>
<keyword evidence="3" id="KW-1185">Reference proteome</keyword>
<sequence length="185" mass="19942">MTVQRVRDLDVVPFVFTPAELLVTLQAVSREAQRQARQNGVRPATLGGVIERMQRAATDLADRDADIRPGRSRPRCGHSDVPSRVVGARSAASGTRPARWPSTSEVAEHLGLSTGHVRRLVRQGLLDGAAVDGRGTWAIDPTSVTVWEARRTTRKAPHDGVEAPRTPPRDRGSHPGSDQSRAAAG</sequence>
<feature type="compositionally biased region" description="Basic and acidic residues" evidence="1">
    <location>
        <begin position="148"/>
        <end position="173"/>
    </location>
</feature>
<protein>
    <recommendedName>
        <fullName evidence="4">Excisionase family DNA binding protein</fullName>
    </recommendedName>
</protein>
<accession>A0ABP9NUD5</accession>
<gene>
    <name evidence="2" type="ORF">GCM10023320_56960</name>
</gene>
<name>A0ABP9NUD5_9PSEU</name>
<dbReference type="EMBL" id="BAABJO010000025">
    <property type="protein sequence ID" value="GAA5132411.1"/>
    <property type="molecule type" value="Genomic_DNA"/>
</dbReference>
<proteinExistence type="predicted"/>
<dbReference type="Proteomes" id="UP001500804">
    <property type="component" value="Unassembled WGS sequence"/>
</dbReference>
<evidence type="ECO:0000313" key="2">
    <source>
        <dbReference type="EMBL" id="GAA5132411.1"/>
    </source>
</evidence>
<evidence type="ECO:0000256" key="1">
    <source>
        <dbReference type="SAM" id="MobiDB-lite"/>
    </source>
</evidence>
<evidence type="ECO:0008006" key="4">
    <source>
        <dbReference type="Google" id="ProtNLM"/>
    </source>
</evidence>
<reference evidence="3" key="1">
    <citation type="journal article" date="2019" name="Int. J. Syst. Evol. Microbiol.">
        <title>The Global Catalogue of Microorganisms (GCM) 10K type strain sequencing project: providing services to taxonomists for standard genome sequencing and annotation.</title>
        <authorList>
            <consortium name="The Broad Institute Genomics Platform"/>
            <consortium name="The Broad Institute Genome Sequencing Center for Infectious Disease"/>
            <person name="Wu L."/>
            <person name="Ma J."/>
        </authorList>
    </citation>
    <scope>NUCLEOTIDE SEQUENCE [LARGE SCALE GENOMIC DNA]</scope>
    <source>
        <strain evidence="3">JCM 18302</strain>
    </source>
</reference>
<comment type="caution">
    <text evidence="2">The sequence shown here is derived from an EMBL/GenBank/DDBJ whole genome shotgun (WGS) entry which is preliminary data.</text>
</comment>